<keyword evidence="1" id="KW-1133">Transmembrane helix</keyword>
<keyword evidence="1" id="KW-0812">Transmembrane</keyword>
<evidence type="ECO:0000313" key="2">
    <source>
        <dbReference type="EMBL" id="KAB7497078.1"/>
    </source>
</evidence>
<organism evidence="2 3">
    <name type="scientific">Armadillidium nasatum</name>
    <dbReference type="NCBI Taxonomy" id="96803"/>
    <lineage>
        <taxon>Eukaryota</taxon>
        <taxon>Metazoa</taxon>
        <taxon>Ecdysozoa</taxon>
        <taxon>Arthropoda</taxon>
        <taxon>Crustacea</taxon>
        <taxon>Multicrustacea</taxon>
        <taxon>Malacostraca</taxon>
        <taxon>Eumalacostraca</taxon>
        <taxon>Peracarida</taxon>
        <taxon>Isopoda</taxon>
        <taxon>Oniscidea</taxon>
        <taxon>Crinocheta</taxon>
        <taxon>Armadillidiidae</taxon>
        <taxon>Armadillidium</taxon>
    </lineage>
</organism>
<comment type="caution">
    <text evidence="2">The sequence shown here is derived from an EMBL/GenBank/DDBJ whole genome shotgun (WGS) entry which is preliminary data.</text>
</comment>
<protein>
    <recommendedName>
        <fullName evidence="4">UPAR/Ly6 domain-containing protein</fullName>
    </recommendedName>
</protein>
<dbReference type="OrthoDB" id="10011411at2759"/>
<evidence type="ECO:0008006" key="4">
    <source>
        <dbReference type="Google" id="ProtNLM"/>
    </source>
</evidence>
<feature type="transmembrane region" description="Helical" evidence="1">
    <location>
        <begin position="97"/>
        <end position="117"/>
    </location>
</feature>
<dbReference type="SUPFAM" id="SSF57302">
    <property type="entry name" value="Snake toxin-like"/>
    <property type="match status" value="1"/>
</dbReference>
<dbReference type="AlphaFoldDB" id="A0A5N5ST37"/>
<reference evidence="2 3" key="1">
    <citation type="journal article" date="2019" name="PLoS Biol.">
        <title>Sex chromosomes control vertical transmission of feminizing Wolbachia symbionts in an isopod.</title>
        <authorList>
            <person name="Becking T."/>
            <person name="Chebbi M.A."/>
            <person name="Giraud I."/>
            <person name="Moumen B."/>
            <person name="Laverre T."/>
            <person name="Caubet Y."/>
            <person name="Peccoud J."/>
            <person name="Gilbert C."/>
            <person name="Cordaux R."/>
        </authorList>
    </citation>
    <scope>NUCLEOTIDE SEQUENCE [LARGE SCALE GENOMIC DNA]</scope>
    <source>
        <strain evidence="2">ANa2</strain>
        <tissue evidence="2">Whole body excluding digestive tract and cuticle</tissue>
    </source>
</reference>
<dbReference type="Gene3D" id="2.10.60.10">
    <property type="entry name" value="CD59"/>
    <property type="match status" value="1"/>
</dbReference>
<evidence type="ECO:0000256" key="1">
    <source>
        <dbReference type="SAM" id="Phobius"/>
    </source>
</evidence>
<evidence type="ECO:0000313" key="3">
    <source>
        <dbReference type="Proteomes" id="UP000326759"/>
    </source>
</evidence>
<keyword evidence="1" id="KW-0472">Membrane</keyword>
<name>A0A5N5ST37_9CRUS</name>
<dbReference type="EMBL" id="SEYY01020720">
    <property type="protein sequence ID" value="KAB7497078.1"/>
    <property type="molecule type" value="Genomic_DNA"/>
</dbReference>
<dbReference type="InterPro" id="IPR045860">
    <property type="entry name" value="Snake_toxin-like_sf"/>
</dbReference>
<accession>A0A5N5ST37</accession>
<proteinExistence type="predicted"/>
<gene>
    <name evidence="2" type="ORF">Anas_04901</name>
</gene>
<sequence>MITPLYGLKCYDCEVCSYNQTDTEECDGKEDACIKITAGNIISKTCINKHFCSLEKLEEGVKKAWKKVTTIFTGEVKAKNSHFACCYTDLCNSGNRLGNALGTFAASCFLIGFMYFLN</sequence>
<keyword evidence="3" id="KW-1185">Reference proteome</keyword>
<dbReference type="Proteomes" id="UP000326759">
    <property type="component" value="Unassembled WGS sequence"/>
</dbReference>